<organism evidence="2 3">
    <name type="scientific">Caenorhabditis elegans</name>
    <dbReference type="NCBI Taxonomy" id="6239"/>
    <lineage>
        <taxon>Eukaryota</taxon>
        <taxon>Metazoa</taxon>
        <taxon>Ecdysozoa</taxon>
        <taxon>Nematoda</taxon>
        <taxon>Chromadorea</taxon>
        <taxon>Rhabditida</taxon>
        <taxon>Rhabditina</taxon>
        <taxon>Rhabditomorpha</taxon>
        <taxon>Rhabditoidea</taxon>
        <taxon>Rhabditidae</taxon>
        <taxon>Peloderinae</taxon>
        <taxon>Caenorhabditis</taxon>
    </lineage>
</organism>
<reference evidence="2 3" key="1">
    <citation type="journal article" date="1998" name="Science">
        <title>Genome sequence of the nematode C. elegans: a platform for investigating biology.</title>
        <authorList>
            <consortium name="The C. elegans sequencing consortium"/>
            <person name="Sulson J.E."/>
            <person name="Waterston R."/>
        </authorList>
    </citation>
    <scope>NUCLEOTIDE SEQUENCE [LARGE SCALE GENOMIC DNA]</scope>
    <source>
        <strain evidence="2 3">Bristol N2</strain>
    </source>
</reference>
<keyword evidence="3" id="KW-1185">Reference proteome</keyword>
<feature type="region of interest" description="Disordered" evidence="1">
    <location>
        <begin position="36"/>
        <end position="61"/>
    </location>
</feature>
<dbReference type="EMBL" id="BX284603">
    <property type="protein sequence ID" value="CAA9991429.1"/>
    <property type="molecule type" value="Genomic_DNA"/>
</dbReference>
<feature type="compositionally biased region" description="Basic and acidic residues" evidence="1">
    <location>
        <begin position="44"/>
        <end position="56"/>
    </location>
</feature>
<evidence type="ECO:0000313" key="4">
    <source>
        <dbReference type="WormBase" id="E02H9.13"/>
    </source>
</evidence>
<protein>
    <submittedName>
        <fullName evidence="2">Uncharacterized protein</fullName>
    </submittedName>
</protein>
<sequence length="95" mass="11320">MERHQDSKITKKFTATTWRSHLEFLKRFQRCTVKLTERKKRERSRSPERRSDRKNDFPCPSPKSVLVSISRIFHVQSSTPTPFLVIVIPPCFFNN</sequence>
<name>A0A679L8K1_CAEEL</name>
<dbReference type="InParanoid" id="A0A679L8K1"/>
<dbReference type="WormBase" id="E02H9.13">
    <property type="protein sequence ID" value="CE54165"/>
    <property type="gene ID" value="WBGene00305992"/>
</dbReference>
<gene>
    <name evidence="2" type="ORF">CELE_E02H9.13</name>
    <name evidence="2 4" type="ORF">E02H9.13</name>
</gene>
<proteinExistence type="predicted"/>
<dbReference type="AGR" id="WB:WBGene00305992"/>
<evidence type="ECO:0000256" key="1">
    <source>
        <dbReference type="SAM" id="MobiDB-lite"/>
    </source>
</evidence>
<dbReference type="Proteomes" id="UP000001940">
    <property type="component" value="Chromosome III"/>
</dbReference>
<accession>A0A679L8K1</accession>
<dbReference type="AlphaFoldDB" id="A0A679L8K1"/>
<evidence type="ECO:0000313" key="2">
    <source>
        <dbReference type="EMBL" id="CAA9991429.1"/>
    </source>
</evidence>
<dbReference type="SMR" id="A0A679L8K1"/>
<evidence type="ECO:0000313" key="3">
    <source>
        <dbReference type="Proteomes" id="UP000001940"/>
    </source>
</evidence>